<protein>
    <recommendedName>
        <fullName evidence="4 9">Nicotinate-nucleotide--dimethylbenzimidazole phosphoribosyltransferase</fullName>
        <ecNumber evidence="3 9">2.4.2.21</ecNumber>
    </recommendedName>
</protein>
<comment type="pathway">
    <text evidence="1">Nucleoside biosynthesis; alpha-ribazole biosynthesis; alpha-ribazole from 5,6-dimethylbenzimidazole: step 1/2.</text>
</comment>
<dbReference type="Gene3D" id="1.10.1610.10">
    <property type="match status" value="1"/>
</dbReference>
<dbReference type="NCBIfam" id="TIGR03160">
    <property type="entry name" value="cobT_DBIPRT"/>
    <property type="match status" value="1"/>
</dbReference>
<dbReference type="EMBL" id="BRLH01000001">
    <property type="protein sequence ID" value="GKX54432.1"/>
    <property type="molecule type" value="Genomic_DNA"/>
</dbReference>
<evidence type="ECO:0000256" key="5">
    <source>
        <dbReference type="ARBA" id="ARBA00022573"/>
    </source>
</evidence>
<dbReference type="Proteomes" id="UP001058124">
    <property type="component" value="Unassembled WGS sequence"/>
</dbReference>
<keyword evidence="11" id="KW-1185">Reference proteome</keyword>
<dbReference type="InterPro" id="IPR017846">
    <property type="entry name" value="Nict_dMeBzImd_PRibTrfase_bact"/>
</dbReference>
<dbReference type="AlphaFoldDB" id="A0AAV5N185"/>
<dbReference type="Gene3D" id="3.40.50.10210">
    <property type="match status" value="1"/>
</dbReference>
<evidence type="ECO:0000256" key="6">
    <source>
        <dbReference type="ARBA" id="ARBA00022676"/>
    </source>
</evidence>
<comment type="catalytic activity">
    <reaction evidence="8">
        <text>5,6-dimethylbenzimidazole + nicotinate beta-D-ribonucleotide = alpha-ribazole 5'-phosphate + nicotinate + H(+)</text>
        <dbReference type="Rhea" id="RHEA:11196"/>
        <dbReference type="ChEBI" id="CHEBI:15378"/>
        <dbReference type="ChEBI" id="CHEBI:15890"/>
        <dbReference type="ChEBI" id="CHEBI:32544"/>
        <dbReference type="ChEBI" id="CHEBI:57502"/>
        <dbReference type="ChEBI" id="CHEBI:57918"/>
        <dbReference type="EC" id="2.4.2.21"/>
    </reaction>
</comment>
<evidence type="ECO:0000256" key="1">
    <source>
        <dbReference type="ARBA" id="ARBA00005049"/>
    </source>
</evidence>
<comment type="caution">
    <text evidence="10">The sequence shown here is derived from an EMBL/GenBank/DDBJ whole genome shotgun (WGS) entry which is preliminary data.</text>
</comment>
<dbReference type="InterPro" id="IPR023195">
    <property type="entry name" value="Nict_dMeBzImd_PRibTrfase_N"/>
</dbReference>
<dbReference type="Pfam" id="PF02277">
    <property type="entry name" value="DBI_PRT"/>
    <property type="match status" value="1"/>
</dbReference>
<evidence type="ECO:0000256" key="2">
    <source>
        <dbReference type="ARBA" id="ARBA00007110"/>
    </source>
</evidence>
<gene>
    <name evidence="10" type="primary">cobT</name>
    <name evidence="10" type="ORF">SOASR030_05440</name>
</gene>
<name>A0AAV5N185_9GAMM</name>
<dbReference type="PANTHER" id="PTHR43463">
    <property type="entry name" value="NICOTINATE-NUCLEOTIDE--DIMETHYLBENZIMIDAZOLE PHOSPHORIBOSYLTRANSFERASE"/>
    <property type="match status" value="1"/>
</dbReference>
<keyword evidence="7" id="KW-0808">Transferase</keyword>
<proteinExistence type="inferred from homology"/>
<dbReference type="SUPFAM" id="SSF52733">
    <property type="entry name" value="Nicotinate mononucleotide:5,6-dimethylbenzimidazole phosphoribosyltransferase (CobT)"/>
    <property type="match status" value="1"/>
</dbReference>
<evidence type="ECO:0000256" key="3">
    <source>
        <dbReference type="ARBA" id="ARBA00011991"/>
    </source>
</evidence>
<dbReference type="InterPro" id="IPR036087">
    <property type="entry name" value="Nict_dMeBzImd_PRibTrfase_sf"/>
</dbReference>
<keyword evidence="6 10" id="KW-0328">Glycosyltransferase</keyword>
<dbReference type="GO" id="GO:0009236">
    <property type="term" value="P:cobalamin biosynthetic process"/>
    <property type="evidence" value="ECO:0007669"/>
    <property type="project" value="UniProtKB-UniRule"/>
</dbReference>
<keyword evidence="5" id="KW-0169">Cobalamin biosynthesis</keyword>
<dbReference type="GO" id="GO:0008939">
    <property type="term" value="F:nicotinate-nucleotide-dimethylbenzimidazole phosphoribosyltransferase activity"/>
    <property type="evidence" value="ECO:0007669"/>
    <property type="project" value="UniProtKB-UniRule"/>
</dbReference>
<evidence type="ECO:0000313" key="10">
    <source>
        <dbReference type="EMBL" id="GKX54432.1"/>
    </source>
</evidence>
<organism evidence="10 11">
    <name type="scientific">Leminorella grimontii</name>
    <dbReference type="NCBI Taxonomy" id="82981"/>
    <lineage>
        <taxon>Bacteria</taxon>
        <taxon>Pseudomonadati</taxon>
        <taxon>Pseudomonadota</taxon>
        <taxon>Gammaproteobacteria</taxon>
        <taxon>Enterobacterales</taxon>
        <taxon>Budviciaceae</taxon>
        <taxon>Leminorella</taxon>
    </lineage>
</organism>
<dbReference type="NCBIfam" id="NF000996">
    <property type="entry name" value="PRK00105.1"/>
    <property type="match status" value="1"/>
</dbReference>
<sequence>MQTLNHIINAINTPSDACEKGMAERLNGLVKPIGSLGRLESLAIQLSGISHTLAPAYPRKQIIVTAADHGVYDEDVSSAPQVVTRMQMVNMVEEKAGVNVLAKQAGAEVLLVDTGIKGDTIDRVLDFRVRQGSDNIAMGPAMRRDEAYCLIERCANLAIAQVEKGVSLIGVGELGMANTTPAAAMVSVMCHAAPELTVGVGANFPERRLQHKVEVVNRAIAVNRPDAQDGVDVLAKVGGFDLCGMTGVIIGAAAAGVPVVLDGFLSYAAALAAVKITPRVYPYLVPSHSSAEKGTLIALAALKLHPVLNMGMRLGEGSGAALMFPIIDAACAIPANMGTLASGDIALSK</sequence>
<dbReference type="FunFam" id="3.40.50.10210:FF:000001">
    <property type="entry name" value="Nicotinate-nucleotide--dimethylbenzimidazole phosphoribosyltransferase"/>
    <property type="match status" value="1"/>
</dbReference>
<dbReference type="PANTHER" id="PTHR43463:SF1">
    <property type="entry name" value="NICOTINATE-NUCLEOTIDE--DIMETHYLBENZIMIDAZOLE PHOSPHORIBOSYLTRANSFERASE"/>
    <property type="match status" value="1"/>
</dbReference>
<dbReference type="CDD" id="cd02439">
    <property type="entry name" value="DMB-PRT_CobT"/>
    <property type="match status" value="1"/>
</dbReference>
<accession>A0AAV5N185</accession>
<comment type="similarity">
    <text evidence="2">Belongs to the CobT family.</text>
</comment>
<evidence type="ECO:0000256" key="8">
    <source>
        <dbReference type="ARBA" id="ARBA00047340"/>
    </source>
</evidence>
<evidence type="ECO:0000256" key="9">
    <source>
        <dbReference type="NCBIfam" id="TIGR03160"/>
    </source>
</evidence>
<dbReference type="RefSeq" id="WP_027272996.1">
    <property type="nucleotide sequence ID" value="NZ_BRLH01000001.1"/>
</dbReference>
<evidence type="ECO:0000256" key="4">
    <source>
        <dbReference type="ARBA" id="ARBA00015486"/>
    </source>
</evidence>
<evidence type="ECO:0000313" key="11">
    <source>
        <dbReference type="Proteomes" id="UP001058124"/>
    </source>
</evidence>
<dbReference type="InterPro" id="IPR003200">
    <property type="entry name" value="Nict_dMeBzImd_PRibTrfase"/>
</dbReference>
<reference evidence="10" key="1">
    <citation type="submission" date="2022-06" db="EMBL/GenBank/DDBJ databases">
        <title>Draft genome sequences of Leminorella grimontii str. JCM5902.</title>
        <authorList>
            <person name="Wakabayashi Y."/>
            <person name="Kojima K."/>
        </authorList>
    </citation>
    <scope>NUCLEOTIDE SEQUENCE</scope>
    <source>
        <strain evidence="10">JCM 5902</strain>
    </source>
</reference>
<dbReference type="EC" id="2.4.2.21" evidence="3 9"/>
<evidence type="ECO:0000256" key="7">
    <source>
        <dbReference type="ARBA" id="ARBA00022679"/>
    </source>
</evidence>